<feature type="compositionally biased region" description="Basic and acidic residues" evidence="5">
    <location>
        <begin position="180"/>
        <end position="189"/>
    </location>
</feature>
<evidence type="ECO:0000313" key="6">
    <source>
        <dbReference type="EMBL" id="VAX18201.1"/>
    </source>
</evidence>
<dbReference type="InterPro" id="IPR036390">
    <property type="entry name" value="WH_DNA-bd_sf"/>
</dbReference>
<dbReference type="InterPro" id="IPR005234">
    <property type="entry name" value="ScpB_csome_segregation"/>
</dbReference>
<dbReference type="SUPFAM" id="SSF46785">
    <property type="entry name" value="Winged helix' DNA-binding domain"/>
    <property type="match status" value="2"/>
</dbReference>
<evidence type="ECO:0000256" key="4">
    <source>
        <dbReference type="ARBA" id="ARBA00023306"/>
    </source>
</evidence>
<keyword evidence="3" id="KW-0159">Chromosome partition</keyword>
<dbReference type="PANTHER" id="PTHR34298">
    <property type="entry name" value="SEGREGATION AND CONDENSATION PROTEIN B"/>
    <property type="match status" value="1"/>
</dbReference>
<feature type="compositionally biased region" description="Acidic residues" evidence="5">
    <location>
        <begin position="214"/>
        <end position="239"/>
    </location>
</feature>
<accession>A0A3B1BUI9</accession>
<dbReference type="GO" id="GO:0051304">
    <property type="term" value="P:chromosome separation"/>
    <property type="evidence" value="ECO:0007669"/>
    <property type="project" value="InterPro"/>
</dbReference>
<evidence type="ECO:0000256" key="5">
    <source>
        <dbReference type="SAM" id="MobiDB-lite"/>
    </source>
</evidence>
<evidence type="ECO:0000256" key="1">
    <source>
        <dbReference type="ARBA" id="ARBA00022490"/>
    </source>
</evidence>
<name>A0A3B1BUI9_9ZZZZ</name>
<dbReference type="PANTHER" id="PTHR34298:SF2">
    <property type="entry name" value="SEGREGATION AND CONDENSATION PROTEIN B"/>
    <property type="match status" value="1"/>
</dbReference>
<evidence type="ECO:0000256" key="2">
    <source>
        <dbReference type="ARBA" id="ARBA00022618"/>
    </source>
</evidence>
<reference evidence="6" key="1">
    <citation type="submission" date="2018-06" db="EMBL/GenBank/DDBJ databases">
        <authorList>
            <person name="Zhirakovskaya E."/>
        </authorList>
    </citation>
    <scope>NUCLEOTIDE SEQUENCE</scope>
</reference>
<keyword evidence="4" id="KW-0131">Cell cycle</keyword>
<feature type="compositionally biased region" description="Acidic residues" evidence="5">
    <location>
        <begin position="190"/>
        <end position="206"/>
    </location>
</feature>
<dbReference type="GO" id="GO:0051301">
    <property type="term" value="P:cell division"/>
    <property type="evidence" value="ECO:0007669"/>
    <property type="project" value="UniProtKB-KW"/>
</dbReference>
<keyword evidence="1" id="KW-0963">Cytoplasm</keyword>
<dbReference type="Pfam" id="PF04079">
    <property type="entry name" value="SMC_ScpB"/>
    <property type="match status" value="1"/>
</dbReference>
<protein>
    <submittedName>
        <fullName evidence="6">Segregation and condensation protein B</fullName>
    </submittedName>
</protein>
<proteinExistence type="predicted"/>
<dbReference type="AlphaFoldDB" id="A0A3B1BUI9"/>
<organism evidence="6">
    <name type="scientific">hydrothermal vent metagenome</name>
    <dbReference type="NCBI Taxonomy" id="652676"/>
    <lineage>
        <taxon>unclassified sequences</taxon>
        <taxon>metagenomes</taxon>
        <taxon>ecological metagenomes</taxon>
    </lineage>
</organism>
<dbReference type="Gene3D" id="1.10.10.10">
    <property type="entry name" value="Winged helix-like DNA-binding domain superfamily/Winged helix DNA-binding domain"/>
    <property type="match status" value="2"/>
</dbReference>
<gene>
    <name evidence="6" type="ORF">MNBD_NITROSPINAE02-770</name>
</gene>
<dbReference type="NCBIfam" id="TIGR00281">
    <property type="entry name" value="SMC-Scp complex subunit ScpB"/>
    <property type="match status" value="1"/>
</dbReference>
<evidence type="ECO:0000256" key="3">
    <source>
        <dbReference type="ARBA" id="ARBA00022829"/>
    </source>
</evidence>
<sequence length="246" mass="28063">MDRDKLKNIMENIMFVADSPIGTDRMVSLFDGEITKDEALDALNDLMVDYESRGLEVAQVAEGWRIQTRPEFAPWVTVFFKMVRGQKLSRASLEALAIVSYRQPITRSEVDEIRGVDSGGVLRGLGDKNLIKTMGRRKSPGNPMMYGTTKRFLEYFGLANLSDLPTMDEFQEKLDALPQHDDHQEKLDLDSSENENMEVREGDEEYVERGAGENGDEMEPDDNEQESDELAPMEEAHEEEENKEKF</sequence>
<dbReference type="EMBL" id="UOGE01000033">
    <property type="protein sequence ID" value="VAX18201.1"/>
    <property type="molecule type" value="Genomic_DNA"/>
</dbReference>
<dbReference type="InterPro" id="IPR036388">
    <property type="entry name" value="WH-like_DNA-bd_sf"/>
</dbReference>
<keyword evidence="2" id="KW-0132">Cell division</keyword>
<feature type="region of interest" description="Disordered" evidence="5">
    <location>
        <begin position="180"/>
        <end position="246"/>
    </location>
</feature>